<dbReference type="GO" id="GO:0016887">
    <property type="term" value="F:ATP hydrolysis activity"/>
    <property type="evidence" value="ECO:0007669"/>
    <property type="project" value="InterPro"/>
</dbReference>
<evidence type="ECO:0000259" key="4">
    <source>
        <dbReference type="PROSITE" id="PS50893"/>
    </source>
</evidence>
<keyword evidence="6" id="KW-1185">Reference proteome</keyword>
<dbReference type="SMART" id="SM00382">
    <property type="entry name" value="AAA"/>
    <property type="match status" value="1"/>
</dbReference>
<dbReference type="InterPro" id="IPR003439">
    <property type="entry name" value="ABC_transporter-like_ATP-bd"/>
</dbReference>
<dbReference type="AlphaFoldDB" id="A0A4U8YTX7"/>
<keyword evidence="3" id="KW-0067">ATP-binding</keyword>
<proteinExistence type="predicted"/>
<dbReference type="CDD" id="cd03214">
    <property type="entry name" value="ABC_Iron-Siderophores_B12_Hemin"/>
    <property type="match status" value="1"/>
</dbReference>
<evidence type="ECO:0000313" key="6">
    <source>
        <dbReference type="Proteomes" id="UP000507962"/>
    </source>
</evidence>
<dbReference type="PROSITE" id="PS50893">
    <property type="entry name" value="ABC_TRANSPORTER_2"/>
    <property type="match status" value="1"/>
</dbReference>
<dbReference type="GO" id="GO:0005524">
    <property type="term" value="F:ATP binding"/>
    <property type="evidence" value="ECO:0007669"/>
    <property type="project" value="UniProtKB-KW"/>
</dbReference>
<organism evidence="5 6">
    <name type="scientific">Desulfoluna butyratoxydans</name>
    <dbReference type="NCBI Taxonomy" id="231438"/>
    <lineage>
        <taxon>Bacteria</taxon>
        <taxon>Pseudomonadati</taxon>
        <taxon>Thermodesulfobacteriota</taxon>
        <taxon>Desulfobacteria</taxon>
        <taxon>Desulfobacterales</taxon>
        <taxon>Desulfolunaceae</taxon>
        <taxon>Desulfoluna</taxon>
    </lineage>
</organism>
<evidence type="ECO:0000256" key="3">
    <source>
        <dbReference type="ARBA" id="ARBA00022840"/>
    </source>
</evidence>
<protein>
    <submittedName>
        <fullName evidence="5">Abc transporter-like</fullName>
    </submittedName>
</protein>
<dbReference type="PANTHER" id="PTHR42794">
    <property type="entry name" value="HEMIN IMPORT ATP-BINDING PROTEIN HMUV"/>
    <property type="match status" value="1"/>
</dbReference>
<evidence type="ECO:0000256" key="2">
    <source>
        <dbReference type="ARBA" id="ARBA00022741"/>
    </source>
</evidence>
<feature type="domain" description="ABC transporter" evidence="4">
    <location>
        <begin position="3"/>
        <end position="236"/>
    </location>
</feature>
<dbReference type="EMBL" id="CAADHO010000011">
    <property type="protein sequence ID" value="VFQ46829.1"/>
    <property type="molecule type" value="Genomic_DNA"/>
</dbReference>
<dbReference type="Gene3D" id="3.40.50.300">
    <property type="entry name" value="P-loop containing nucleotide triphosphate hydrolases"/>
    <property type="match status" value="1"/>
</dbReference>
<name>A0A4U8YTX7_9BACT</name>
<keyword evidence="1" id="KW-0813">Transport</keyword>
<dbReference type="Pfam" id="PF00005">
    <property type="entry name" value="ABC_tran"/>
    <property type="match status" value="1"/>
</dbReference>
<evidence type="ECO:0000256" key="1">
    <source>
        <dbReference type="ARBA" id="ARBA00022448"/>
    </source>
</evidence>
<dbReference type="PROSITE" id="PS00211">
    <property type="entry name" value="ABC_TRANSPORTER_1"/>
    <property type="match status" value="1"/>
</dbReference>
<keyword evidence="2" id="KW-0547">Nucleotide-binding</keyword>
<dbReference type="PANTHER" id="PTHR42794:SF2">
    <property type="entry name" value="ABC TRANSPORTER ATP-BINDING PROTEIN"/>
    <property type="match status" value="1"/>
</dbReference>
<dbReference type="InterPro" id="IPR017871">
    <property type="entry name" value="ABC_transporter-like_CS"/>
</dbReference>
<gene>
    <name evidence="5" type="ORF">MSL71_45050</name>
</gene>
<dbReference type="Proteomes" id="UP000507962">
    <property type="component" value="Unassembled WGS sequence"/>
</dbReference>
<accession>A0A4U8YTX7</accession>
<dbReference type="InterPro" id="IPR003593">
    <property type="entry name" value="AAA+_ATPase"/>
</dbReference>
<dbReference type="SUPFAM" id="SSF52540">
    <property type="entry name" value="P-loop containing nucleoside triphosphate hydrolases"/>
    <property type="match status" value="1"/>
</dbReference>
<reference evidence="5 6" key="1">
    <citation type="submission" date="2019-03" db="EMBL/GenBank/DDBJ databases">
        <authorList>
            <person name="Nijsse B."/>
        </authorList>
    </citation>
    <scope>NUCLEOTIDE SEQUENCE [LARGE SCALE GENOMIC DNA]</scope>
    <source>
        <strain evidence="5">Desulfoluna butyratoxydans MSL71</strain>
    </source>
</reference>
<evidence type="ECO:0000313" key="5">
    <source>
        <dbReference type="EMBL" id="VFQ46829.1"/>
    </source>
</evidence>
<sequence>MSFSVDGLHVGYGKSMVLRGVGFELPPGCVCGVLGVNGAGKSTLLKSLIRILPPLSGEVRLNGLDLLRMPRRQLSRHVAYVPQSSGVQLLSVFDTVLLGRKPYITWAPSRRDLALVESILTAMHLDHLALRPAGSLSGGELQKVTIARALAQEPELLLMDEPTSSLDLKNQMDVMERISDIATRQNLTVVVSMHDLNLAFRHADYFLLLKNGAMHGFCPRDEVTPEMIREVYGVPVALERIRGHTVAVPLDSRRQGPSLVKAG</sequence>
<dbReference type="InterPro" id="IPR027417">
    <property type="entry name" value="P-loop_NTPase"/>
</dbReference>
<dbReference type="FunFam" id="3.40.50.300:FF:000134">
    <property type="entry name" value="Iron-enterobactin ABC transporter ATP-binding protein"/>
    <property type="match status" value="1"/>
</dbReference>
<dbReference type="RefSeq" id="WP_180145342.1">
    <property type="nucleotide sequence ID" value="NZ_CAADHO010000011.1"/>
</dbReference>